<dbReference type="InterPro" id="IPR009050">
    <property type="entry name" value="Globin-like_sf"/>
</dbReference>
<dbReference type="InterPro" id="IPR012292">
    <property type="entry name" value="Globin/Proto"/>
</dbReference>
<dbReference type="Proteomes" id="UP000254116">
    <property type="component" value="Unassembled WGS sequence"/>
</dbReference>
<dbReference type="GO" id="GO:0019825">
    <property type="term" value="F:oxygen binding"/>
    <property type="evidence" value="ECO:0007669"/>
    <property type="project" value="InterPro"/>
</dbReference>
<proteinExistence type="predicted"/>
<protein>
    <submittedName>
        <fullName evidence="1">Flavohemoprotein (Hemoglobin-like protein) (Flavohemoglobin) (Nitric oxide dioxygenase)</fullName>
        <ecNumber evidence="1">1.14.12.17</ecNumber>
    </submittedName>
</protein>
<dbReference type="EMBL" id="UHBY01000003">
    <property type="protein sequence ID" value="SUL31154.1"/>
    <property type="molecule type" value="Genomic_DNA"/>
</dbReference>
<evidence type="ECO:0000313" key="1">
    <source>
        <dbReference type="EMBL" id="SUL31154.1"/>
    </source>
</evidence>
<dbReference type="GO" id="GO:0020037">
    <property type="term" value="F:heme binding"/>
    <property type="evidence" value="ECO:0007669"/>
    <property type="project" value="InterPro"/>
</dbReference>
<name>A0A380ED81_STAAU</name>
<keyword evidence="1" id="KW-0223">Dioxygenase</keyword>
<accession>A0A380ED81</accession>
<sequence length="39" mass="4611">MLTEQEKDIIKQTVPLLKEKGTEITSIFYPKCLKRILNF</sequence>
<keyword evidence="1" id="KW-0560">Oxidoreductase</keyword>
<organism evidence="1 2">
    <name type="scientific">Staphylococcus aureus</name>
    <dbReference type="NCBI Taxonomy" id="1280"/>
    <lineage>
        <taxon>Bacteria</taxon>
        <taxon>Bacillati</taxon>
        <taxon>Bacillota</taxon>
        <taxon>Bacilli</taxon>
        <taxon>Bacillales</taxon>
        <taxon>Staphylococcaceae</taxon>
        <taxon>Staphylococcus</taxon>
    </lineage>
</organism>
<gene>
    <name evidence="1" type="ORF">NCTC10702_00443</name>
</gene>
<dbReference type="SUPFAM" id="SSF46458">
    <property type="entry name" value="Globin-like"/>
    <property type="match status" value="1"/>
</dbReference>
<evidence type="ECO:0000313" key="2">
    <source>
        <dbReference type="Proteomes" id="UP000254116"/>
    </source>
</evidence>
<dbReference type="EC" id="1.14.12.17" evidence="1"/>
<dbReference type="GO" id="GO:0008941">
    <property type="term" value="F:nitric oxide dioxygenase NAD(P)H activity"/>
    <property type="evidence" value="ECO:0007669"/>
    <property type="project" value="UniProtKB-EC"/>
</dbReference>
<dbReference type="Gene3D" id="1.10.490.10">
    <property type="entry name" value="Globins"/>
    <property type="match status" value="1"/>
</dbReference>
<dbReference type="AlphaFoldDB" id="A0A380ED81"/>
<reference evidence="1 2" key="1">
    <citation type="submission" date="2018-06" db="EMBL/GenBank/DDBJ databases">
        <authorList>
            <consortium name="Pathogen Informatics"/>
            <person name="Doyle S."/>
        </authorList>
    </citation>
    <scope>NUCLEOTIDE SEQUENCE [LARGE SCALE GENOMIC DNA]</scope>
    <source>
        <strain evidence="1 2">NCTC10702</strain>
    </source>
</reference>